<evidence type="ECO:0000313" key="2">
    <source>
        <dbReference type="Proteomes" id="UP001056120"/>
    </source>
</evidence>
<dbReference type="Proteomes" id="UP001056120">
    <property type="component" value="Linkage Group LG19"/>
</dbReference>
<protein>
    <submittedName>
        <fullName evidence="1">Uncharacterized protein</fullName>
    </submittedName>
</protein>
<keyword evidence="2" id="KW-1185">Reference proteome</keyword>
<gene>
    <name evidence="1" type="ORF">L1987_58373</name>
</gene>
<dbReference type="EMBL" id="CM042036">
    <property type="protein sequence ID" value="KAI3745263.1"/>
    <property type="molecule type" value="Genomic_DNA"/>
</dbReference>
<evidence type="ECO:0000313" key="1">
    <source>
        <dbReference type="EMBL" id="KAI3745263.1"/>
    </source>
</evidence>
<organism evidence="1 2">
    <name type="scientific">Smallanthus sonchifolius</name>
    <dbReference type="NCBI Taxonomy" id="185202"/>
    <lineage>
        <taxon>Eukaryota</taxon>
        <taxon>Viridiplantae</taxon>
        <taxon>Streptophyta</taxon>
        <taxon>Embryophyta</taxon>
        <taxon>Tracheophyta</taxon>
        <taxon>Spermatophyta</taxon>
        <taxon>Magnoliopsida</taxon>
        <taxon>eudicotyledons</taxon>
        <taxon>Gunneridae</taxon>
        <taxon>Pentapetalae</taxon>
        <taxon>asterids</taxon>
        <taxon>campanulids</taxon>
        <taxon>Asterales</taxon>
        <taxon>Asteraceae</taxon>
        <taxon>Asteroideae</taxon>
        <taxon>Heliantheae alliance</taxon>
        <taxon>Millerieae</taxon>
        <taxon>Smallanthus</taxon>
    </lineage>
</organism>
<proteinExistence type="predicted"/>
<comment type="caution">
    <text evidence="1">The sequence shown here is derived from an EMBL/GenBank/DDBJ whole genome shotgun (WGS) entry which is preliminary data.</text>
</comment>
<reference evidence="2" key="1">
    <citation type="journal article" date="2022" name="Mol. Ecol. Resour.">
        <title>The genomes of chicory, endive, great burdock and yacon provide insights into Asteraceae palaeo-polyploidization history and plant inulin production.</title>
        <authorList>
            <person name="Fan W."/>
            <person name="Wang S."/>
            <person name="Wang H."/>
            <person name="Wang A."/>
            <person name="Jiang F."/>
            <person name="Liu H."/>
            <person name="Zhao H."/>
            <person name="Xu D."/>
            <person name="Zhang Y."/>
        </authorList>
    </citation>
    <scope>NUCLEOTIDE SEQUENCE [LARGE SCALE GENOMIC DNA]</scope>
    <source>
        <strain evidence="2">cv. Yunnan</strain>
    </source>
</reference>
<reference evidence="1 2" key="2">
    <citation type="journal article" date="2022" name="Mol. Ecol. Resour.">
        <title>The genomes of chicory, endive, great burdock and yacon provide insights into Asteraceae paleo-polyploidization history and plant inulin production.</title>
        <authorList>
            <person name="Fan W."/>
            <person name="Wang S."/>
            <person name="Wang H."/>
            <person name="Wang A."/>
            <person name="Jiang F."/>
            <person name="Liu H."/>
            <person name="Zhao H."/>
            <person name="Xu D."/>
            <person name="Zhang Y."/>
        </authorList>
    </citation>
    <scope>NUCLEOTIDE SEQUENCE [LARGE SCALE GENOMIC DNA]</scope>
    <source>
        <strain evidence="2">cv. Yunnan</strain>
        <tissue evidence="1">Leaves</tissue>
    </source>
</reference>
<accession>A0ACB9DFX3</accession>
<sequence length="154" mass="17109">MKKLKNFTKPICAPWSMHVPLLIKPKSQARPPTVNTQTTQARLCSAKSIEKLRVVHVSNVERLSPRRHRESSIPSTAAPHSPFEDTLAQPFFSSFTALSNFIAPTTEKNQFLEGFWILIRFSIVDRLISPAGKDLIGLAQTGSGKTGPFDLLII</sequence>
<name>A0ACB9DFX3_9ASTR</name>